<gene>
    <name evidence="1" type="ORF">DQQ10_26875</name>
</gene>
<keyword evidence="2" id="KW-1185">Reference proteome</keyword>
<dbReference type="EMBL" id="QMFY01000027">
    <property type="protein sequence ID" value="RAV97799.1"/>
    <property type="molecule type" value="Genomic_DNA"/>
</dbReference>
<name>A0A364XU69_9BACT</name>
<evidence type="ECO:0000313" key="1">
    <source>
        <dbReference type="EMBL" id="RAV97799.1"/>
    </source>
</evidence>
<sequence length="236" mass="27593">MKWEDLKVYTPLAKEELKNAFKAFTKSIADNLAPLGFRLNGRMIQRISQDVIQTIHIDTRGSWTGVSEHYTIAISIMPYCNTIFIHDELSGIVNIEEIVPNIRNHTRITLEHPLLADFITRQIVAYVLPYFEQYRSTLEIAQNLRQFPTGNFSKRNEAVVIFTALKNHNKAVANEEIKKVMHHWNNSLSSLTKYFSTYLNDLNFFYDKLSENDWESIDQKLKVDEEAVLKKLKFHR</sequence>
<proteinExistence type="predicted"/>
<evidence type="ECO:0000313" key="2">
    <source>
        <dbReference type="Proteomes" id="UP000251889"/>
    </source>
</evidence>
<dbReference type="AlphaFoldDB" id="A0A364XU69"/>
<dbReference type="Proteomes" id="UP000251889">
    <property type="component" value="Unassembled WGS sequence"/>
</dbReference>
<protein>
    <recommendedName>
        <fullName evidence="3">DUF4304 domain-containing protein</fullName>
    </recommendedName>
</protein>
<comment type="caution">
    <text evidence="1">The sequence shown here is derived from an EMBL/GenBank/DDBJ whole genome shotgun (WGS) entry which is preliminary data.</text>
</comment>
<reference evidence="1 2" key="1">
    <citation type="submission" date="2018-06" db="EMBL/GenBank/DDBJ databases">
        <title>Chryseolinea flavus sp. nov., a member of the phylum Bacteroidetes isolated from soil.</title>
        <authorList>
            <person name="Li Y."/>
            <person name="Wang J."/>
        </authorList>
    </citation>
    <scope>NUCLEOTIDE SEQUENCE [LARGE SCALE GENOMIC DNA]</scope>
    <source>
        <strain evidence="1 2">SDU1-6</strain>
    </source>
</reference>
<accession>A0A364XU69</accession>
<dbReference type="RefSeq" id="WP_112750050.1">
    <property type="nucleotide sequence ID" value="NZ_QMFY01000027.1"/>
</dbReference>
<evidence type="ECO:0008006" key="3">
    <source>
        <dbReference type="Google" id="ProtNLM"/>
    </source>
</evidence>
<dbReference type="OrthoDB" id="1424757at2"/>
<organism evidence="1 2">
    <name type="scientific">Pseudochryseolinea flava</name>
    <dbReference type="NCBI Taxonomy" id="2059302"/>
    <lineage>
        <taxon>Bacteria</taxon>
        <taxon>Pseudomonadati</taxon>
        <taxon>Bacteroidota</taxon>
        <taxon>Cytophagia</taxon>
        <taxon>Cytophagales</taxon>
        <taxon>Fulvivirgaceae</taxon>
        <taxon>Pseudochryseolinea</taxon>
    </lineage>
</organism>